<dbReference type="SUPFAM" id="SSF110296">
    <property type="entry name" value="Oligoxyloglucan reducing end-specific cellobiohydrolase"/>
    <property type="match status" value="1"/>
</dbReference>
<dbReference type="Proteomes" id="UP000228535">
    <property type="component" value="Unassembled WGS sequence"/>
</dbReference>
<evidence type="ECO:0000256" key="1">
    <source>
        <dbReference type="ARBA" id="ARBA00022531"/>
    </source>
</evidence>
<keyword evidence="2" id="KW-0604">Photosystem II</keyword>
<sequence>MNRTLLCCSVFAFFGCEQDKIVLEKHATIRHVDLAVPATLPKTTWLSVDFVTALTGYVGGEKGALLGTETGGTSWQNLSTPSLGDIKQLHFASATTGLALTTTGLYRTTTSGRSWVLVKQASYNALTDLQMLDATTGFLVGNAGLLSKTTDGGRTWKDYVFLVWPPVTTTLQAVAFASPQAGFVLGEIQSFKTLNGGTTWESTVLEKPRQVFDLFAYPNGTDYLITGTDDINRNNSFWSMTYQPSTKEYRQVSAQDLLNVPVYDFAQYQGEVVAVGRKTVLRNYPAYASEPEQTPWVSLLDQDGTTIQHAYRSADFGDAATLYAVGEEGIVSRFDYR</sequence>
<evidence type="ECO:0000256" key="2">
    <source>
        <dbReference type="ARBA" id="ARBA00023276"/>
    </source>
</evidence>
<dbReference type="InterPro" id="IPR015943">
    <property type="entry name" value="WD40/YVTN_repeat-like_dom_sf"/>
</dbReference>
<name>A0A2M9BS28_9BACT</name>
<keyword evidence="5" id="KW-1185">Reference proteome</keyword>
<accession>A0A2M9BS28</accession>
<comment type="caution">
    <text evidence="4">The sequence shown here is derived from an EMBL/GenBank/DDBJ whole genome shotgun (WGS) entry which is preliminary data.</text>
</comment>
<reference evidence="4 5" key="1">
    <citation type="submission" date="2017-11" db="EMBL/GenBank/DDBJ databases">
        <title>Genomic Encyclopedia of Archaeal and Bacterial Type Strains, Phase II (KMG-II): From Individual Species to Whole Genera.</title>
        <authorList>
            <person name="Goeker M."/>
        </authorList>
    </citation>
    <scope>NUCLEOTIDE SEQUENCE [LARGE SCALE GENOMIC DNA]</scope>
    <source>
        <strain evidence="4 5">DSM 11115</strain>
    </source>
</reference>
<dbReference type="Gene3D" id="2.130.10.10">
    <property type="entry name" value="YVTN repeat-like/Quinoprotein amine dehydrogenase"/>
    <property type="match status" value="1"/>
</dbReference>
<dbReference type="PANTHER" id="PTHR47199">
    <property type="entry name" value="PHOTOSYSTEM II STABILITY/ASSEMBLY FACTOR HCF136, CHLOROPLASTIC"/>
    <property type="match status" value="1"/>
</dbReference>
<proteinExistence type="predicted"/>
<keyword evidence="1" id="KW-0602">Photosynthesis</keyword>
<dbReference type="Pfam" id="PF14870">
    <property type="entry name" value="PSII_BNR"/>
    <property type="match status" value="1"/>
</dbReference>
<protein>
    <submittedName>
        <fullName evidence="4">Photosynthesis system II assembly factor YCF48-like protein</fullName>
    </submittedName>
</protein>
<dbReference type="AlphaFoldDB" id="A0A2M9BS28"/>
<dbReference type="PROSITE" id="PS51257">
    <property type="entry name" value="PROKAR_LIPOPROTEIN"/>
    <property type="match status" value="1"/>
</dbReference>
<dbReference type="EMBL" id="PGFA01000001">
    <property type="protein sequence ID" value="PJJ60756.1"/>
    <property type="molecule type" value="Genomic_DNA"/>
</dbReference>
<feature type="domain" description="Photosynthesis system II assembly factor Ycf48/Hcf136-like" evidence="3">
    <location>
        <begin position="111"/>
        <end position="206"/>
    </location>
</feature>
<dbReference type="PANTHER" id="PTHR47199:SF2">
    <property type="entry name" value="PHOTOSYSTEM II STABILITY_ASSEMBLY FACTOR HCF136, CHLOROPLASTIC"/>
    <property type="match status" value="1"/>
</dbReference>
<evidence type="ECO:0000259" key="3">
    <source>
        <dbReference type="Pfam" id="PF14870"/>
    </source>
</evidence>
<evidence type="ECO:0000313" key="5">
    <source>
        <dbReference type="Proteomes" id="UP000228535"/>
    </source>
</evidence>
<organism evidence="4 5">
    <name type="scientific">Hymenobacter chitinivorans DSM 11115</name>
    <dbReference type="NCBI Taxonomy" id="1121954"/>
    <lineage>
        <taxon>Bacteria</taxon>
        <taxon>Pseudomonadati</taxon>
        <taxon>Bacteroidota</taxon>
        <taxon>Cytophagia</taxon>
        <taxon>Cytophagales</taxon>
        <taxon>Hymenobacteraceae</taxon>
        <taxon>Hymenobacter</taxon>
    </lineage>
</organism>
<dbReference type="GO" id="GO:0009523">
    <property type="term" value="C:photosystem II"/>
    <property type="evidence" value="ECO:0007669"/>
    <property type="project" value="UniProtKB-KW"/>
</dbReference>
<gene>
    <name evidence="4" type="ORF">CLV45_2187</name>
</gene>
<evidence type="ECO:0000313" key="4">
    <source>
        <dbReference type="EMBL" id="PJJ60756.1"/>
    </source>
</evidence>
<dbReference type="InterPro" id="IPR028203">
    <property type="entry name" value="PSII_CF48-like_dom"/>
</dbReference>
<dbReference type="GO" id="GO:0015979">
    <property type="term" value="P:photosynthesis"/>
    <property type="evidence" value="ECO:0007669"/>
    <property type="project" value="UniProtKB-KW"/>
</dbReference>